<name>A0A919CGZ1_9ACTN</name>
<dbReference type="EMBL" id="BMXL01000008">
    <property type="protein sequence ID" value="GHD24525.1"/>
    <property type="molecule type" value="Genomic_DNA"/>
</dbReference>
<feature type="compositionally biased region" description="Basic and acidic residues" evidence="1">
    <location>
        <begin position="49"/>
        <end position="61"/>
    </location>
</feature>
<accession>A0A919CGZ1</accession>
<organism evidence="2 3">
    <name type="scientific">Nocardiopsis kunsanensis</name>
    <dbReference type="NCBI Taxonomy" id="141693"/>
    <lineage>
        <taxon>Bacteria</taxon>
        <taxon>Bacillati</taxon>
        <taxon>Actinomycetota</taxon>
        <taxon>Actinomycetes</taxon>
        <taxon>Streptosporangiales</taxon>
        <taxon>Nocardiopsidaceae</taxon>
        <taxon>Nocardiopsis</taxon>
    </lineage>
</organism>
<gene>
    <name evidence="2" type="ORF">GCM10007147_20660</name>
</gene>
<proteinExistence type="predicted"/>
<comment type="caution">
    <text evidence="2">The sequence shown here is derived from an EMBL/GenBank/DDBJ whole genome shotgun (WGS) entry which is preliminary data.</text>
</comment>
<reference evidence="2 3" key="1">
    <citation type="journal article" date="2014" name="Int. J. Syst. Evol. Microbiol.">
        <title>Complete genome sequence of Corynebacterium casei LMG S-19264T (=DSM 44701T), isolated from a smear-ripened cheese.</title>
        <authorList>
            <consortium name="US DOE Joint Genome Institute (JGI-PGF)"/>
            <person name="Walter F."/>
            <person name="Albersmeier A."/>
            <person name="Kalinowski J."/>
            <person name="Ruckert C."/>
        </authorList>
    </citation>
    <scope>NUCLEOTIDE SEQUENCE [LARGE SCALE GENOMIC DNA]</scope>
    <source>
        <strain evidence="2 3">KCTC 19473</strain>
    </source>
</reference>
<dbReference type="InterPro" id="IPR027417">
    <property type="entry name" value="P-loop_NTPase"/>
</dbReference>
<evidence type="ECO:0000313" key="2">
    <source>
        <dbReference type="EMBL" id="GHD24525.1"/>
    </source>
</evidence>
<sequence length="168" mass="18406">MTTPTESGPTDPVPEVPEWWIFHGTGQPRPHLTCPPSCRPHPSGGPSGRPDRCEPPHDETSGRYLGPARTRGFAIPSGPERKDLLDKVNAAIHLRRPLLLVVPSGVGKSGLAHQISRELRLGRVLHRPGPDPTRRPPPASTRGRRFCLPCCSCAFSWWRTTTGSHAGW</sequence>
<dbReference type="Gene3D" id="3.40.50.300">
    <property type="entry name" value="P-loop containing nucleotide triphosphate hydrolases"/>
    <property type="match status" value="1"/>
</dbReference>
<dbReference type="Proteomes" id="UP000654947">
    <property type="component" value="Unassembled WGS sequence"/>
</dbReference>
<feature type="compositionally biased region" description="Low complexity" evidence="1">
    <location>
        <begin position="34"/>
        <end position="44"/>
    </location>
</feature>
<feature type="region of interest" description="Disordered" evidence="1">
    <location>
        <begin position="1"/>
        <end position="78"/>
    </location>
</feature>
<protein>
    <submittedName>
        <fullName evidence="2">Uncharacterized protein</fullName>
    </submittedName>
</protein>
<evidence type="ECO:0000313" key="3">
    <source>
        <dbReference type="Proteomes" id="UP000654947"/>
    </source>
</evidence>
<keyword evidence="3" id="KW-1185">Reference proteome</keyword>
<dbReference type="RefSeq" id="WP_193373841.1">
    <property type="nucleotide sequence ID" value="NZ_BMXL01000008.1"/>
</dbReference>
<dbReference type="AlphaFoldDB" id="A0A919CGZ1"/>
<evidence type="ECO:0000256" key="1">
    <source>
        <dbReference type="SAM" id="MobiDB-lite"/>
    </source>
</evidence>